<dbReference type="InterPro" id="IPR036281">
    <property type="entry name" value="SinR/SinI_dimer_dom_sf"/>
</dbReference>
<dbReference type="Pfam" id="PF08671">
    <property type="entry name" value="SinI"/>
    <property type="match status" value="1"/>
</dbReference>
<evidence type="ECO:0000313" key="1">
    <source>
        <dbReference type="EMBL" id="PAD82817.1"/>
    </source>
</evidence>
<dbReference type="RefSeq" id="WP_082138297.1">
    <property type="nucleotide sequence ID" value="NZ_CP026031.1"/>
</dbReference>
<sequence length="49" mass="5899">MINSQLFTEELDSEWIQLINEAKNIGMNLQEVREFLRSEKDYLIQENPK</sequence>
<dbReference type="GeneID" id="56347878"/>
<dbReference type="GO" id="GO:0046983">
    <property type="term" value="F:protein dimerization activity"/>
    <property type="evidence" value="ECO:0007669"/>
    <property type="project" value="InterPro"/>
</dbReference>
<dbReference type="GO" id="GO:0006355">
    <property type="term" value="P:regulation of DNA-templated transcription"/>
    <property type="evidence" value="ECO:0007669"/>
    <property type="project" value="InterPro"/>
</dbReference>
<name>A0A268FBV6_NIACI</name>
<dbReference type="PROSITE" id="PS51500">
    <property type="entry name" value="SIN"/>
    <property type="match status" value="1"/>
</dbReference>
<dbReference type="KEGG" id="bcir:C2I06_22350"/>
<organism evidence="1 2">
    <name type="scientific">Niallia circulans</name>
    <name type="common">Bacillus circulans</name>
    <dbReference type="NCBI Taxonomy" id="1397"/>
    <lineage>
        <taxon>Bacteria</taxon>
        <taxon>Bacillati</taxon>
        <taxon>Bacillota</taxon>
        <taxon>Bacilli</taxon>
        <taxon>Bacillales</taxon>
        <taxon>Bacillaceae</taxon>
        <taxon>Niallia</taxon>
    </lineage>
</organism>
<keyword evidence="1" id="KW-0238">DNA-binding</keyword>
<dbReference type="AlphaFoldDB" id="A0A268FBV6"/>
<dbReference type="InterPro" id="IPR010981">
    <property type="entry name" value="SinR/SinI_dimer_dom"/>
</dbReference>
<protein>
    <submittedName>
        <fullName evidence="1">DNA-binding anti-repressor SinI</fullName>
    </submittedName>
</protein>
<dbReference type="InterPro" id="IPR000551">
    <property type="entry name" value="MerR-type_HTH_dom"/>
</dbReference>
<comment type="caution">
    <text evidence="1">The sequence shown here is derived from an EMBL/GenBank/DDBJ whole genome shotgun (WGS) entry which is preliminary data.</text>
</comment>
<evidence type="ECO:0000313" key="2">
    <source>
        <dbReference type="Proteomes" id="UP000216961"/>
    </source>
</evidence>
<gene>
    <name evidence="1" type="ORF">CHH57_12955</name>
</gene>
<dbReference type="GO" id="GO:0003677">
    <property type="term" value="F:DNA binding"/>
    <property type="evidence" value="ECO:0007669"/>
    <property type="project" value="UniProtKB-KW"/>
</dbReference>
<dbReference type="SUPFAM" id="SSF47406">
    <property type="entry name" value="SinR repressor dimerisation domain-like"/>
    <property type="match status" value="1"/>
</dbReference>
<accession>A0A268FBV6</accession>
<dbReference type="PROSITE" id="PS50937">
    <property type="entry name" value="HTH_MERR_2"/>
    <property type="match status" value="1"/>
</dbReference>
<reference evidence="1 2" key="1">
    <citation type="submission" date="2017-07" db="EMBL/GenBank/DDBJ databases">
        <title>Isolation and whole genome analysis of endospore-forming bacteria from heroin.</title>
        <authorList>
            <person name="Kalinowski J."/>
            <person name="Ahrens B."/>
            <person name="Al-Dilaimi A."/>
            <person name="Winkler A."/>
            <person name="Wibberg D."/>
            <person name="Schleenbecker U."/>
            <person name="Ruckert C."/>
            <person name="Wolfel R."/>
            <person name="Grass G."/>
        </authorList>
    </citation>
    <scope>NUCLEOTIDE SEQUENCE [LARGE SCALE GENOMIC DNA]</scope>
    <source>
        <strain evidence="1 2">7521-2</strain>
    </source>
</reference>
<proteinExistence type="predicted"/>
<dbReference type="EMBL" id="NPBQ01000080">
    <property type="protein sequence ID" value="PAD82817.1"/>
    <property type="molecule type" value="Genomic_DNA"/>
</dbReference>
<dbReference type="Proteomes" id="UP000216961">
    <property type="component" value="Unassembled WGS sequence"/>
</dbReference>